<feature type="transmembrane region" description="Helical" evidence="11">
    <location>
        <begin position="82"/>
        <end position="105"/>
    </location>
</feature>
<dbReference type="PANTHER" id="PTHR47019:SF1">
    <property type="entry name" value="LIPID II FLIPPASE MURJ"/>
    <property type="match status" value="1"/>
</dbReference>
<feature type="transmembrane region" description="Helical" evidence="11">
    <location>
        <begin position="259"/>
        <end position="278"/>
    </location>
</feature>
<keyword evidence="4" id="KW-0133">Cell shape</keyword>
<dbReference type="InterPro" id="IPR004268">
    <property type="entry name" value="MurJ"/>
</dbReference>
<feature type="transmembrane region" description="Helical" evidence="11">
    <location>
        <begin position="159"/>
        <end position="184"/>
    </location>
</feature>
<proteinExistence type="inferred from homology"/>
<dbReference type="GO" id="GO:0009252">
    <property type="term" value="P:peptidoglycan biosynthetic process"/>
    <property type="evidence" value="ECO:0007669"/>
    <property type="project" value="UniProtKB-KW"/>
</dbReference>
<feature type="transmembrane region" description="Helical" evidence="11">
    <location>
        <begin position="438"/>
        <end position="460"/>
    </location>
</feature>
<evidence type="ECO:0000256" key="11">
    <source>
        <dbReference type="SAM" id="Phobius"/>
    </source>
</evidence>
<evidence type="ECO:0000256" key="9">
    <source>
        <dbReference type="ARBA" id="ARBA00061532"/>
    </source>
</evidence>
<evidence type="ECO:0000256" key="10">
    <source>
        <dbReference type="SAM" id="MobiDB-lite"/>
    </source>
</evidence>
<comment type="subcellular location">
    <subcellularLocation>
        <location evidence="1">Cell membrane</location>
        <topology evidence="1">Multi-pass membrane protein</topology>
    </subcellularLocation>
</comment>
<dbReference type="PANTHER" id="PTHR47019">
    <property type="entry name" value="LIPID II FLIPPASE MURJ"/>
    <property type="match status" value="1"/>
</dbReference>
<feature type="transmembrane region" description="Helical" evidence="11">
    <location>
        <begin position="472"/>
        <end position="495"/>
    </location>
</feature>
<dbReference type="Proteomes" id="UP000184444">
    <property type="component" value="Unassembled WGS sequence"/>
</dbReference>
<evidence type="ECO:0000256" key="1">
    <source>
        <dbReference type="ARBA" id="ARBA00004651"/>
    </source>
</evidence>
<evidence type="ECO:0000313" key="12">
    <source>
        <dbReference type="EMBL" id="SHL97337.1"/>
    </source>
</evidence>
<dbReference type="EMBL" id="FRCK01000002">
    <property type="protein sequence ID" value="SHL97337.1"/>
    <property type="molecule type" value="Genomic_DNA"/>
</dbReference>
<reference evidence="13" key="1">
    <citation type="submission" date="2016-11" db="EMBL/GenBank/DDBJ databases">
        <authorList>
            <person name="Varghese N."/>
            <person name="Submissions S."/>
        </authorList>
    </citation>
    <scope>NUCLEOTIDE SEQUENCE [LARGE SCALE GENOMIC DNA]</scope>
    <source>
        <strain evidence="13">DSM 6637</strain>
    </source>
</reference>
<accession>A0A1M7F0P3</accession>
<protein>
    <submittedName>
        <fullName evidence="12">Peptidoglycan biosynthesis protein MviN/MurJ, putative lipid II flippase</fullName>
    </submittedName>
</protein>
<feature type="region of interest" description="Disordered" evidence="10">
    <location>
        <begin position="1"/>
        <end position="28"/>
    </location>
</feature>
<keyword evidence="7 11" id="KW-0472">Membrane</keyword>
<evidence type="ECO:0000256" key="5">
    <source>
        <dbReference type="ARBA" id="ARBA00022984"/>
    </source>
</evidence>
<keyword evidence="2" id="KW-1003">Cell membrane</keyword>
<feature type="transmembrane region" description="Helical" evidence="11">
    <location>
        <begin position="38"/>
        <end position="62"/>
    </location>
</feature>
<dbReference type="STRING" id="53463.SAMN05444389_102442"/>
<sequence length="535" mass="54119">MQAPDASLPAPAGAAAPPARPAGAQPVRGAGGRRLSSLMAAVSHFGGQLLGILLALLVSHLIARRLGMGAEADAFFFGRRIATSLIETLSQIMAVFYIPLVAAHAARAGGGFLRATLRHAAIAAALGLGLSLLIAWGAAPMVRLLAPGFEGGAAVLAGQALTLFGAALPATMGCIVFAACLNVTGRFGMPSAIRQLPRAAVAAVLALAGTDIAIRGAGGFAVAWFAVAGLMLLQCLRIARDWQAEAAAPPAPAAPVRPLAAGISAVLLMVAALASTWLETGFAAQVGPGGVTRLELTQRLGTLPGNTLVAALSLVVFTAWSRRAAAGQRPSASDFWRNIFVGLAALLPVQVYVALHSQALVGFLLGHGRFDAAAVDSVAHSLRWMTLAPLSAFVLRMVLVRVLADPGLPVVRLIAIGIGFDTLLKALLFQLLTPGFGVVGIVTAQAISPVATVLLMAALLRGSGLLAGPVRLGREAGLAIAAAASIAGFALGALPFSGVAPSMRGDLAMLAASGLLGGVLFLVTAKVLRVSVALH</sequence>
<comment type="similarity">
    <text evidence="9">Belongs to the MurJ/MviN family.</text>
</comment>
<feature type="transmembrane region" description="Helical" evidence="11">
    <location>
        <begin position="298"/>
        <end position="320"/>
    </location>
</feature>
<evidence type="ECO:0000313" key="13">
    <source>
        <dbReference type="Proteomes" id="UP000184444"/>
    </source>
</evidence>
<evidence type="ECO:0000256" key="2">
    <source>
        <dbReference type="ARBA" id="ARBA00022475"/>
    </source>
</evidence>
<keyword evidence="6 11" id="KW-1133">Transmembrane helix</keyword>
<dbReference type="GO" id="GO:0034204">
    <property type="term" value="P:lipid translocation"/>
    <property type="evidence" value="ECO:0007669"/>
    <property type="project" value="TreeGrafter"/>
</dbReference>
<name>A0A1M7F0P3_9RHOB</name>
<evidence type="ECO:0000256" key="4">
    <source>
        <dbReference type="ARBA" id="ARBA00022960"/>
    </source>
</evidence>
<feature type="transmembrane region" description="Helical" evidence="11">
    <location>
        <begin position="117"/>
        <end position="139"/>
    </location>
</feature>
<comment type="function">
    <text evidence="8">Involved in peptidoglycan biosynthesis. Transports lipid-linked peptidoglycan precursors from the inner to the outer leaflet of the cytoplasmic membrane.</text>
</comment>
<keyword evidence="13" id="KW-1185">Reference proteome</keyword>
<evidence type="ECO:0000256" key="6">
    <source>
        <dbReference type="ARBA" id="ARBA00022989"/>
    </source>
</evidence>
<feature type="transmembrane region" description="Helical" evidence="11">
    <location>
        <begin position="220"/>
        <end position="239"/>
    </location>
</feature>
<evidence type="ECO:0000256" key="7">
    <source>
        <dbReference type="ARBA" id="ARBA00023136"/>
    </source>
</evidence>
<keyword evidence="3 11" id="KW-0812">Transmembrane</keyword>
<dbReference type="GO" id="GO:0015648">
    <property type="term" value="F:lipid-linked peptidoglycan transporter activity"/>
    <property type="evidence" value="ECO:0007669"/>
    <property type="project" value="TreeGrafter"/>
</dbReference>
<evidence type="ECO:0000256" key="8">
    <source>
        <dbReference type="ARBA" id="ARBA00060041"/>
    </source>
</evidence>
<dbReference type="GO" id="GO:0008360">
    <property type="term" value="P:regulation of cell shape"/>
    <property type="evidence" value="ECO:0007669"/>
    <property type="project" value="UniProtKB-KW"/>
</dbReference>
<evidence type="ECO:0000256" key="3">
    <source>
        <dbReference type="ARBA" id="ARBA00022692"/>
    </source>
</evidence>
<keyword evidence="5" id="KW-0573">Peptidoglycan synthesis</keyword>
<dbReference type="Pfam" id="PF03023">
    <property type="entry name" value="MurJ"/>
    <property type="match status" value="1"/>
</dbReference>
<dbReference type="AlphaFoldDB" id="A0A1M7F0P3"/>
<feature type="transmembrane region" description="Helical" evidence="11">
    <location>
        <begin position="384"/>
        <end position="403"/>
    </location>
</feature>
<dbReference type="GO" id="GO:0005886">
    <property type="term" value="C:plasma membrane"/>
    <property type="evidence" value="ECO:0007669"/>
    <property type="project" value="UniProtKB-SubCell"/>
</dbReference>
<feature type="transmembrane region" description="Helical" evidence="11">
    <location>
        <begin position="507"/>
        <end position="528"/>
    </location>
</feature>
<feature type="transmembrane region" description="Helical" evidence="11">
    <location>
        <begin position="410"/>
        <end position="432"/>
    </location>
</feature>
<feature type="transmembrane region" description="Helical" evidence="11">
    <location>
        <begin position="340"/>
        <end position="364"/>
    </location>
</feature>
<organism evidence="12 13">
    <name type="scientific">Paracoccus solventivorans</name>
    <dbReference type="NCBI Taxonomy" id="53463"/>
    <lineage>
        <taxon>Bacteria</taxon>
        <taxon>Pseudomonadati</taxon>
        <taxon>Pseudomonadota</taxon>
        <taxon>Alphaproteobacteria</taxon>
        <taxon>Rhodobacterales</taxon>
        <taxon>Paracoccaceae</taxon>
        <taxon>Paracoccus</taxon>
    </lineage>
</organism>
<gene>
    <name evidence="12" type="ORF">SAMN05444389_102442</name>
</gene>
<dbReference type="InterPro" id="IPR051050">
    <property type="entry name" value="Lipid_II_flippase_MurJ/MviN"/>
</dbReference>